<name>A0A249JX18_9ACTN</name>
<dbReference type="PANTHER" id="PTHR10545">
    <property type="entry name" value="DIAMINE N-ACETYLTRANSFERASE"/>
    <property type="match status" value="1"/>
</dbReference>
<gene>
    <name evidence="4" type="ORF">B1s21122_01635</name>
</gene>
<dbReference type="RefSeq" id="WP_095680362.1">
    <property type="nucleotide sequence ID" value="NZ_CP016768.2"/>
</dbReference>
<dbReference type="AlphaFoldDB" id="A0A249JX18"/>
<reference evidence="5" key="1">
    <citation type="submission" date="2016-10" db="EMBL/GenBank/DDBJ databases">
        <title>High microdiversification within the ubiquitous acI lineage of Actinobacteria.</title>
        <authorList>
            <person name="Neuenschwander S.M."/>
            <person name="Salcher M."/>
            <person name="Ghai R."/>
            <person name="Pernthaler J."/>
        </authorList>
    </citation>
    <scope>NUCLEOTIDE SEQUENCE [LARGE SCALE GENOMIC DNA]</scope>
</reference>
<dbReference type="InterPro" id="IPR051016">
    <property type="entry name" value="Diverse_Substrate_AcTransf"/>
</dbReference>
<feature type="domain" description="N-acetyltransferase" evidence="3">
    <location>
        <begin position="3"/>
        <end position="147"/>
    </location>
</feature>
<dbReference type="PROSITE" id="PS51186">
    <property type="entry name" value="GNAT"/>
    <property type="match status" value="1"/>
</dbReference>
<dbReference type="OrthoDB" id="9805924at2"/>
<organism evidence="4 5">
    <name type="scientific">Candidatus Nanopelagicus limnae</name>
    <dbReference type="NCBI Taxonomy" id="1884634"/>
    <lineage>
        <taxon>Bacteria</taxon>
        <taxon>Bacillati</taxon>
        <taxon>Actinomycetota</taxon>
        <taxon>Actinomycetes</taxon>
        <taxon>Candidatus Nanopelagicales</taxon>
        <taxon>Candidatus Nanopelagicaceae</taxon>
        <taxon>Candidatus Nanopelagicus</taxon>
    </lineage>
</organism>
<dbReference type="InterPro" id="IPR000182">
    <property type="entry name" value="GNAT_dom"/>
</dbReference>
<dbReference type="KEGG" id="abam:B1s21122_01635"/>
<accession>A0A249JX18</accession>
<sequence>MSIKIRPITVSDKDRWLELFKEYIVFYKSKLSDEQFELTWQRLNSGFNINGLLAELDGEIVGFTHYIFRPSTWAVEDFCYLEDLYTDPKVRGKGVGRALIKAVEDIAIAKGSKRLYWTTAPDNETARKLYDKVAITDRVQYKIFLNQ</sequence>
<dbReference type="GO" id="GO:0008080">
    <property type="term" value="F:N-acetyltransferase activity"/>
    <property type="evidence" value="ECO:0007669"/>
    <property type="project" value="TreeGrafter"/>
</dbReference>
<dbReference type="Pfam" id="PF00583">
    <property type="entry name" value="Acetyltransf_1"/>
    <property type="match status" value="1"/>
</dbReference>
<dbReference type="EMBL" id="CP016768">
    <property type="protein sequence ID" value="ASY09059.1"/>
    <property type="molecule type" value="Genomic_DNA"/>
</dbReference>
<evidence type="ECO:0000313" key="4">
    <source>
        <dbReference type="EMBL" id="ASY09059.1"/>
    </source>
</evidence>
<dbReference type="CDD" id="cd04301">
    <property type="entry name" value="NAT_SF"/>
    <property type="match status" value="1"/>
</dbReference>
<dbReference type="PANTHER" id="PTHR10545:SF42">
    <property type="entry name" value="ACETYLTRANSFERASE"/>
    <property type="match status" value="1"/>
</dbReference>
<dbReference type="InterPro" id="IPR016181">
    <property type="entry name" value="Acyl_CoA_acyltransferase"/>
</dbReference>
<keyword evidence="5" id="KW-1185">Reference proteome</keyword>
<keyword evidence="2" id="KW-0012">Acyltransferase</keyword>
<keyword evidence="1" id="KW-0808">Transferase</keyword>
<proteinExistence type="predicted"/>
<dbReference type="Gene3D" id="3.40.630.30">
    <property type="match status" value="1"/>
</dbReference>
<evidence type="ECO:0000256" key="1">
    <source>
        <dbReference type="ARBA" id="ARBA00022679"/>
    </source>
</evidence>
<dbReference type="SUPFAM" id="SSF55729">
    <property type="entry name" value="Acyl-CoA N-acyltransferases (Nat)"/>
    <property type="match status" value="1"/>
</dbReference>
<evidence type="ECO:0000313" key="5">
    <source>
        <dbReference type="Proteomes" id="UP000217153"/>
    </source>
</evidence>
<evidence type="ECO:0000259" key="3">
    <source>
        <dbReference type="PROSITE" id="PS51186"/>
    </source>
</evidence>
<evidence type="ECO:0000256" key="2">
    <source>
        <dbReference type="ARBA" id="ARBA00023315"/>
    </source>
</evidence>
<dbReference type="Proteomes" id="UP000217153">
    <property type="component" value="Chromosome"/>
</dbReference>
<protein>
    <submittedName>
        <fullName evidence="4">Glutamate transport system substrate-binding protein</fullName>
    </submittedName>
</protein>